<dbReference type="AlphaFoldDB" id="A0A7Y0ANY1"/>
<name>A0A7Y0ANY1_9FLAO</name>
<dbReference type="RefSeq" id="WP_169235340.1">
    <property type="nucleotide sequence ID" value="NZ_JABBGI010000016.1"/>
</dbReference>
<protein>
    <submittedName>
        <fullName evidence="1">Uncharacterized protein</fullName>
    </submittedName>
</protein>
<organism evidence="1 2">
    <name type="scientific">Chryseobacterium antibioticum</name>
    <dbReference type="NCBI Taxonomy" id="2728847"/>
    <lineage>
        <taxon>Bacteria</taxon>
        <taxon>Pseudomonadati</taxon>
        <taxon>Bacteroidota</taxon>
        <taxon>Flavobacteriia</taxon>
        <taxon>Flavobacteriales</taxon>
        <taxon>Weeksellaceae</taxon>
        <taxon>Chryseobacterium group</taxon>
        <taxon>Chryseobacterium</taxon>
    </lineage>
</organism>
<reference evidence="1 2" key="1">
    <citation type="submission" date="2020-04" db="EMBL/GenBank/DDBJ databases">
        <title>Chryseobacterium sp. RP-3-3 sp. nov., isolated from Jeju soil.</title>
        <authorList>
            <person name="Dahal R.H."/>
        </authorList>
    </citation>
    <scope>NUCLEOTIDE SEQUENCE [LARGE SCALE GENOMIC DNA]</scope>
    <source>
        <strain evidence="1 2">RP-3-3</strain>
    </source>
</reference>
<accession>A0A7Y0ANY1</accession>
<keyword evidence="2" id="KW-1185">Reference proteome</keyword>
<gene>
    <name evidence="1" type="ORF">HHL23_13600</name>
</gene>
<evidence type="ECO:0000313" key="2">
    <source>
        <dbReference type="Proteomes" id="UP000544054"/>
    </source>
</evidence>
<evidence type="ECO:0000313" key="1">
    <source>
        <dbReference type="EMBL" id="NML70822.1"/>
    </source>
</evidence>
<comment type="caution">
    <text evidence="1">The sequence shown here is derived from an EMBL/GenBank/DDBJ whole genome shotgun (WGS) entry which is preliminary data.</text>
</comment>
<proteinExistence type="predicted"/>
<dbReference type="InterPro" id="IPR008983">
    <property type="entry name" value="Tumour_necrosis_fac-like_dom"/>
</dbReference>
<dbReference type="Proteomes" id="UP000544054">
    <property type="component" value="Unassembled WGS sequence"/>
</dbReference>
<dbReference type="Gene3D" id="2.60.120.40">
    <property type="match status" value="1"/>
</dbReference>
<sequence length="260" mass="28172">MLNNNDKFKQNEKKTTFLTLILCPVLFFPQVGINTTSPQATLHINNTGATAQASALRIQGEIQAQSAAVTPAYRKLLLNANKDVVSVPADAVSFKLLSGFIPSIDIGTAYTTADLGSEIRRVLFNNVKYEATSGSFNTATGIFTVGETGFFKIEVGLLVRNANNIAACTAPMRLGVSVANETNFQNGNASFAFLTQRLNQSTGSNIPDCIQVSGVIYLNAGAQIAVGTRYMDPTVWPINNELINYKRENVNYLTITYLTQ</sequence>
<dbReference type="EMBL" id="JABBGI010000016">
    <property type="protein sequence ID" value="NML70822.1"/>
    <property type="molecule type" value="Genomic_DNA"/>
</dbReference>